<dbReference type="Pfam" id="PF21787">
    <property type="entry name" value="TNP-like_RNaseH_N"/>
    <property type="match status" value="1"/>
</dbReference>
<protein>
    <submittedName>
        <fullName evidence="3">Transposable element P transposase</fullName>
    </submittedName>
</protein>
<dbReference type="InterPro" id="IPR048365">
    <property type="entry name" value="TNP-like_RNaseH_N"/>
</dbReference>
<evidence type="ECO:0000313" key="3">
    <source>
        <dbReference type="EMBL" id="KAF0297817.1"/>
    </source>
</evidence>
<evidence type="ECO:0000256" key="1">
    <source>
        <dbReference type="SAM" id="MobiDB-lite"/>
    </source>
</evidence>
<name>A0A6A4VNT4_AMPAM</name>
<proteinExistence type="predicted"/>
<sequence length="192" mass="22617">MRRDHAAAERVWKAEKASLEAELSVVKRELAELRRAIGEVFTDTQVSRLQTKGQKQWTEEDIVRALSIRCVSLRCYRVRDTLLDIERFVMLSFDEMTVDHRVCYDSTEDRVYGPCKQVQVLMVRGLCSHWKQPVYFDFDQPMTREIMFSAIAAVKDAGYQEIQRSRKDTTKRAEPQNERNAKCKRMYNRGDR</sequence>
<dbReference type="EMBL" id="VIIS01001465">
    <property type="protein sequence ID" value="KAF0297817.1"/>
    <property type="molecule type" value="Genomic_DNA"/>
</dbReference>
<accession>A0A6A4VNT4</accession>
<feature type="region of interest" description="Disordered" evidence="1">
    <location>
        <begin position="164"/>
        <end position="192"/>
    </location>
</feature>
<dbReference type="Proteomes" id="UP000440578">
    <property type="component" value="Unassembled WGS sequence"/>
</dbReference>
<evidence type="ECO:0000313" key="4">
    <source>
        <dbReference type="Proteomes" id="UP000440578"/>
    </source>
</evidence>
<keyword evidence="4" id="KW-1185">Reference proteome</keyword>
<feature type="compositionally biased region" description="Basic residues" evidence="1">
    <location>
        <begin position="182"/>
        <end position="192"/>
    </location>
</feature>
<feature type="domain" description="Transposable element P transposase-like RNase H" evidence="2">
    <location>
        <begin position="86"/>
        <end position="146"/>
    </location>
</feature>
<evidence type="ECO:0000259" key="2">
    <source>
        <dbReference type="Pfam" id="PF21787"/>
    </source>
</evidence>
<feature type="compositionally biased region" description="Basic and acidic residues" evidence="1">
    <location>
        <begin position="164"/>
        <end position="181"/>
    </location>
</feature>
<gene>
    <name evidence="3" type="primary">T_47</name>
    <name evidence="3" type="ORF">FJT64_000490</name>
</gene>
<organism evidence="3 4">
    <name type="scientific">Amphibalanus amphitrite</name>
    <name type="common">Striped barnacle</name>
    <name type="synonym">Balanus amphitrite</name>
    <dbReference type="NCBI Taxonomy" id="1232801"/>
    <lineage>
        <taxon>Eukaryota</taxon>
        <taxon>Metazoa</taxon>
        <taxon>Ecdysozoa</taxon>
        <taxon>Arthropoda</taxon>
        <taxon>Crustacea</taxon>
        <taxon>Multicrustacea</taxon>
        <taxon>Cirripedia</taxon>
        <taxon>Thoracica</taxon>
        <taxon>Thoracicalcarea</taxon>
        <taxon>Balanomorpha</taxon>
        <taxon>Balanoidea</taxon>
        <taxon>Balanidae</taxon>
        <taxon>Amphibalaninae</taxon>
        <taxon>Amphibalanus</taxon>
    </lineage>
</organism>
<reference evidence="3 4" key="1">
    <citation type="submission" date="2019-07" db="EMBL/GenBank/DDBJ databases">
        <title>Draft genome assembly of a fouling barnacle, Amphibalanus amphitrite (Darwin, 1854): The first reference genome for Thecostraca.</title>
        <authorList>
            <person name="Kim W."/>
        </authorList>
    </citation>
    <scope>NUCLEOTIDE SEQUENCE [LARGE SCALE GENOMIC DNA]</scope>
    <source>
        <strain evidence="3">SNU_AA5</strain>
        <tissue evidence="3">Soma without cirri and trophi</tissue>
    </source>
</reference>
<dbReference type="AlphaFoldDB" id="A0A6A4VNT4"/>
<comment type="caution">
    <text evidence="3">The sequence shown here is derived from an EMBL/GenBank/DDBJ whole genome shotgun (WGS) entry which is preliminary data.</text>
</comment>